<evidence type="ECO:0000313" key="11">
    <source>
        <dbReference type="Proteomes" id="UP000185301"/>
    </source>
</evidence>
<dbReference type="PROSITE" id="PS51257">
    <property type="entry name" value="PROKAR_LIPOPROTEIN"/>
    <property type="match status" value="1"/>
</dbReference>
<dbReference type="Proteomes" id="UP000185293">
    <property type="component" value="Segment"/>
</dbReference>
<evidence type="ECO:0000313" key="8">
    <source>
        <dbReference type="EMBL" id="AIX44882.1"/>
    </source>
</evidence>
<evidence type="ECO:0000313" key="9">
    <source>
        <dbReference type="Proteomes" id="UP000185293"/>
    </source>
</evidence>
<gene>
    <name evidence="6" type="ORF">Syn7803C11_244</name>
    <name evidence="7" type="ORF">Syn7803C14_244</name>
    <name evidence="8" type="ORF">Syn7803C29_245</name>
    <name evidence="3" type="ORF">Syn7803US13_243</name>
    <name evidence="4" type="ORF">Syn7803US37_256</name>
    <name evidence="5" type="ORF">Syn7803US57_244</name>
</gene>
<keyword evidence="2" id="KW-0812">Transmembrane</keyword>
<evidence type="ECO:0000313" key="6">
    <source>
        <dbReference type="EMBL" id="AIX41325.1"/>
    </source>
</evidence>
<proteinExistence type="predicted"/>
<dbReference type="EMBL" id="KJ019155">
    <property type="protein sequence ID" value="AIX44882.1"/>
    <property type="molecule type" value="Genomic_DNA"/>
</dbReference>
<evidence type="ECO:0000256" key="1">
    <source>
        <dbReference type="SAM" id="MobiDB-lite"/>
    </source>
</evidence>
<feature type="region of interest" description="Disordered" evidence="1">
    <location>
        <begin position="50"/>
        <end position="84"/>
    </location>
</feature>
<dbReference type="Proteomes" id="UP000185313">
    <property type="component" value="Segment"/>
</dbReference>
<dbReference type="Proteomes" id="UP000185325">
    <property type="component" value="Segment"/>
</dbReference>
<keyword evidence="2" id="KW-1133">Transmembrane helix</keyword>
<evidence type="ECO:0000256" key="2">
    <source>
        <dbReference type="SAM" id="Phobius"/>
    </source>
</evidence>
<dbReference type="Proteomes" id="UP000185301">
    <property type="component" value="Segment"/>
</dbReference>
<dbReference type="EMBL" id="KJ019144">
    <property type="protein sequence ID" value="AIX41895.1"/>
    <property type="molecule type" value="Genomic_DNA"/>
</dbReference>
<evidence type="ECO:0000313" key="3">
    <source>
        <dbReference type="EMBL" id="AIX27603.1"/>
    </source>
</evidence>
<dbReference type="EMBL" id="KJ019097">
    <property type="protein sequence ID" value="AIX30733.1"/>
    <property type="molecule type" value="Genomic_DNA"/>
</dbReference>
<name>A0A0E3G1A5_9CAUD</name>
<reference evidence="9 10" key="1">
    <citation type="submission" date="2013-12" db="EMBL/GenBank/DDBJ databases">
        <title>Ecological redundancy of diverse viral populations within a natural community.</title>
        <authorList>
            <person name="Gregory A.C."/>
            <person name="LaButti K."/>
            <person name="Copeland A."/>
            <person name="Woyke T."/>
            <person name="Sullivan M.B."/>
        </authorList>
    </citation>
    <scope>NUCLEOTIDE SEQUENCE [LARGE SCALE GENOMIC DNA]</scope>
    <source>
        <strain evidence="6">Syn7803C11</strain>
        <strain evidence="7">Syn7803C14</strain>
        <strain evidence="8">Syn7803C29</strain>
        <strain evidence="3">Syn7803US13</strain>
        <strain evidence="4">Syn7803US37</strain>
        <strain evidence="5">Syn7803US57</strain>
    </source>
</reference>
<feature type="compositionally biased region" description="Acidic residues" evidence="1">
    <location>
        <begin position="66"/>
        <end position="77"/>
    </location>
</feature>
<dbReference type="Proteomes" id="UP000185303">
    <property type="component" value="Segment"/>
</dbReference>
<protein>
    <submittedName>
        <fullName evidence="6">Uncharacterized protein</fullName>
    </submittedName>
</protein>
<evidence type="ECO:0000313" key="4">
    <source>
        <dbReference type="EMBL" id="AIX30733.1"/>
    </source>
</evidence>
<evidence type="ECO:0000313" key="7">
    <source>
        <dbReference type="EMBL" id="AIX41895.1"/>
    </source>
</evidence>
<feature type="transmembrane region" description="Helical" evidence="2">
    <location>
        <begin position="20"/>
        <end position="41"/>
    </location>
</feature>
<evidence type="ECO:0000313" key="5">
    <source>
        <dbReference type="EMBL" id="AIX34442.1"/>
    </source>
</evidence>
<sequence length="84" mass="9824">MIGLYKAPIYTKRIPMGPIIVFACFLPIVAIFIVIKLAVWVEAVNSETNYVREEPSRQRGPWVENPYEDIDVEEEEYGDRTDYR</sequence>
<keyword evidence="2" id="KW-0472">Membrane</keyword>
<accession>A0A0E3G1A5</accession>
<dbReference type="EMBL" id="KJ019085">
    <property type="protein sequence ID" value="AIX27603.1"/>
    <property type="molecule type" value="Genomic_DNA"/>
</dbReference>
<dbReference type="EMBL" id="KJ019111">
    <property type="protein sequence ID" value="AIX34442.1"/>
    <property type="molecule type" value="Genomic_DNA"/>
</dbReference>
<organism evidence="6 11">
    <name type="scientific">Synechococcus phage ACG-2014f</name>
    <dbReference type="NCBI Taxonomy" id="1493511"/>
    <lineage>
        <taxon>Viruses</taxon>
        <taxon>Duplodnaviria</taxon>
        <taxon>Heunggongvirae</taxon>
        <taxon>Uroviricota</taxon>
        <taxon>Caudoviricetes</taxon>
        <taxon>Pantevenvirales</taxon>
        <taxon>Kyanoviridae</taxon>
        <taxon>Atlauavirus</taxon>
        <taxon>Atlauavirus tusconc8</taxon>
    </lineage>
</organism>
<dbReference type="EMBL" id="KJ019142">
    <property type="protein sequence ID" value="AIX41325.1"/>
    <property type="molecule type" value="Genomic_DNA"/>
</dbReference>
<evidence type="ECO:0000313" key="10">
    <source>
        <dbReference type="Proteomes" id="UP000185297"/>
    </source>
</evidence>
<dbReference type="Proteomes" id="UP000185297">
    <property type="component" value="Segment"/>
</dbReference>